<dbReference type="Pfam" id="PF00278">
    <property type="entry name" value="Orn_DAP_Arg_deC"/>
    <property type="match status" value="1"/>
</dbReference>
<comment type="cofactor">
    <cofactor evidence="1 11">
        <name>pyridoxal 5'-phosphate</name>
        <dbReference type="ChEBI" id="CHEBI:597326"/>
    </cofactor>
</comment>
<evidence type="ECO:0000256" key="8">
    <source>
        <dbReference type="ARBA" id="ARBA00025802"/>
    </source>
</evidence>
<keyword evidence="4 11" id="KW-0210">Decarboxylase</keyword>
<evidence type="ECO:0000256" key="10">
    <source>
        <dbReference type="ARBA" id="ARBA00047389"/>
    </source>
</evidence>
<evidence type="ECO:0000256" key="11">
    <source>
        <dbReference type="PIRNR" id="PIRNR038941"/>
    </source>
</evidence>
<dbReference type="EMBL" id="JAPFRD010000002">
    <property type="protein sequence ID" value="MCW8106991.1"/>
    <property type="molecule type" value="Genomic_DNA"/>
</dbReference>
<dbReference type="InterPro" id="IPR022643">
    <property type="entry name" value="De-COase2_C"/>
</dbReference>
<dbReference type="Gene3D" id="2.40.37.10">
    <property type="entry name" value="Lyase, Ornithine Decarboxylase, Chain A, domain 1"/>
    <property type="match status" value="1"/>
</dbReference>
<dbReference type="CDD" id="cd06829">
    <property type="entry name" value="PLPDE_III_CANSDC"/>
    <property type="match status" value="1"/>
</dbReference>
<dbReference type="GO" id="GO:0016829">
    <property type="term" value="F:lyase activity"/>
    <property type="evidence" value="ECO:0007669"/>
    <property type="project" value="UniProtKB-KW"/>
</dbReference>
<evidence type="ECO:0000256" key="5">
    <source>
        <dbReference type="ARBA" id="ARBA00022898"/>
    </source>
</evidence>
<evidence type="ECO:0000313" key="14">
    <source>
        <dbReference type="Proteomes" id="UP001142810"/>
    </source>
</evidence>
<keyword evidence="5 11" id="KW-0663">Pyridoxal phosphate</keyword>
<comment type="subcellular location">
    <subcellularLocation>
        <location evidence="11">Cytoplasm</location>
    </subcellularLocation>
</comment>
<dbReference type="SUPFAM" id="SSF51419">
    <property type="entry name" value="PLP-binding barrel"/>
    <property type="match status" value="1"/>
</dbReference>
<comment type="catalytic activity">
    <reaction evidence="9 11">
        <text>carboxyspermidine + H(+) = spermidine + CO2</text>
        <dbReference type="Rhea" id="RHEA:34095"/>
        <dbReference type="ChEBI" id="CHEBI:15378"/>
        <dbReference type="ChEBI" id="CHEBI:16526"/>
        <dbReference type="ChEBI" id="CHEBI:57834"/>
        <dbReference type="ChEBI" id="CHEBI:65072"/>
        <dbReference type="EC" id="4.1.1.96"/>
    </reaction>
</comment>
<evidence type="ECO:0000256" key="6">
    <source>
        <dbReference type="ARBA" id="ARBA00023066"/>
    </source>
</evidence>
<accession>A0ABT3P2K1</accession>
<reference evidence="13" key="1">
    <citation type="submission" date="2022-11" db="EMBL/GenBank/DDBJ databases">
        <title>Alteromonas sp. nov., isolated from sea water of the Qingdao.</title>
        <authorList>
            <person name="Wang Q."/>
        </authorList>
    </citation>
    <scope>NUCLEOTIDE SEQUENCE</scope>
    <source>
        <strain evidence="13">ASW11-7</strain>
    </source>
</reference>
<dbReference type="Gene3D" id="3.20.20.10">
    <property type="entry name" value="Alanine racemase"/>
    <property type="match status" value="1"/>
</dbReference>
<dbReference type="PIRSF" id="PIRSF038941">
    <property type="entry name" value="NspC"/>
    <property type="match status" value="1"/>
</dbReference>
<dbReference type="EC" id="4.1.1.96" evidence="2 11"/>
<dbReference type="PANTHER" id="PTHR43727:SF1">
    <property type="entry name" value="CARBOXYNORSPERMIDINE_CARBOXYSPERMIDINE DECARBOXYLASE"/>
    <property type="match status" value="1"/>
</dbReference>
<evidence type="ECO:0000313" key="13">
    <source>
        <dbReference type="EMBL" id="MCW8106991.1"/>
    </source>
</evidence>
<keyword evidence="7 11" id="KW-0456">Lyase</keyword>
<proteinExistence type="inferred from homology"/>
<dbReference type="InterPro" id="IPR029066">
    <property type="entry name" value="PLP-binding_barrel"/>
</dbReference>
<dbReference type="SUPFAM" id="SSF50621">
    <property type="entry name" value="Alanine racemase C-terminal domain-like"/>
    <property type="match status" value="1"/>
</dbReference>
<sequence length="376" mass="42075">MTDLTKRADIPSPCYVLEEEKLVRNLELMKRVQDESGARIILALKGFSMWSSFDIIKPYLHGATASSVWEAKLASEMGKEVHAYAPAYKPTDIAELKNLVNHISFNSLAQWQRYKDDVNGISTGLRINPEHQEANTPLYDPAAPGSRLGIRASELQKVDLTGIEGFHCHNLCECDSFATERTLSAIEQRFAKWLPQLKWLNLGGGHLMTKKGYEVDHLITTLSNFKARYPHLDIILEPGSAVAWETGPLIAEVVDIVDNEGPIAILDISATAHMPDVLEMPYRPTILDSAEEGVKAFTYKLGGNSCLAGDVIDKYSFDAPLNIGDRLQFEDMMHYTMVKTTFFNGVEHPAIAILRRDGALDVVRRFSYEDFKSRLS</sequence>
<protein>
    <recommendedName>
        <fullName evidence="3 11">Carboxynorspermidine/carboxyspermidine decarboxylase</fullName>
        <shortName evidence="11">CANS DC/CAS DC</shortName>
        <shortName evidence="11">CANSDC/CASDC</shortName>
        <ecNumber evidence="2 11">4.1.1.96</ecNumber>
    </recommendedName>
</protein>
<evidence type="ECO:0000256" key="7">
    <source>
        <dbReference type="ARBA" id="ARBA00023239"/>
    </source>
</evidence>
<comment type="caution">
    <text evidence="13">The sequence shown here is derived from an EMBL/GenBank/DDBJ whole genome shotgun (WGS) entry which is preliminary data.</text>
</comment>
<feature type="domain" description="Orn/DAP/Arg decarboxylase 2 C-terminal" evidence="12">
    <location>
        <begin position="175"/>
        <end position="332"/>
    </location>
</feature>
<dbReference type="NCBIfam" id="TIGR01047">
    <property type="entry name" value="nspC"/>
    <property type="match status" value="1"/>
</dbReference>
<evidence type="ECO:0000256" key="9">
    <source>
        <dbReference type="ARBA" id="ARBA00047351"/>
    </source>
</evidence>
<organism evidence="13 14">
    <name type="scientific">Alteromonas aquimaris</name>
    <dbReference type="NCBI Taxonomy" id="2998417"/>
    <lineage>
        <taxon>Bacteria</taxon>
        <taxon>Pseudomonadati</taxon>
        <taxon>Pseudomonadota</taxon>
        <taxon>Gammaproteobacteria</taxon>
        <taxon>Alteromonadales</taxon>
        <taxon>Alteromonadaceae</taxon>
        <taxon>Alteromonas/Salinimonas group</taxon>
        <taxon>Alteromonas</taxon>
    </lineage>
</organism>
<evidence type="ECO:0000256" key="3">
    <source>
        <dbReference type="ARBA" id="ARBA00013633"/>
    </source>
</evidence>
<comment type="catalytic activity">
    <reaction evidence="10 11">
        <text>carboxynorspermidine + H(+) = norspermidine + CO2</text>
        <dbReference type="Rhea" id="RHEA:34099"/>
        <dbReference type="ChEBI" id="CHEBI:15378"/>
        <dbReference type="ChEBI" id="CHEBI:16526"/>
        <dbReference type="ChEBI" id="CHEBI:57920"/>
        <dbReference type="ChEBI" id="CHEBI:65070"/>
        <dbReference type="EC" id="4.1.1.96"/>
    </reaction>
</comment>
<keyword evidence="11" id="KW-0963">Cytoplasm</keyword>
<comment type="function">
    <text evidence="11">Catalyzes the decarboxylation of carboxynorspermidine and carboxyspermidine.</text>
</comment>
<gene>
    <name evidence="13" type="primary">nspC</name>
    <name evidence="13" type="ORF">OPS25_00555</name>
</gene>
<keyword evidence="6 11" id="KW-0745">Spermidine biosynthesis</keyword>
<evidence type="ECO:0000256" key="2">
    <source>
        <dbReference type="ARBA" id="ARBA00012259"/>
    </source>
</evidence>
<evidence type="ECO:0000256" key="1">
    <source>
        <dbReference type="ARBA" id="ARBA00001933"/>
    </source>
</evidence>
<comment type="similarity">
    <text evidence="8 11">Belongs to the Orn/Lys/Arg decarboxylase class-II family. NspC subfamily.</text>
</comment>
<evidence type="ECO:0000259" key="12">
    <source>
        <dbReference type="Pfam" id="PF00278"/>
    </source>
</evidence>
<dbReference type="Proteomes" id="UP001142810">
    <property type="component" value="Unassembled WGS sequence"/>
</dbReference>
<dbReference type="RefSeq" id="WP_265615693.1">
    <property type="nucleotide sequence ID" value="NZ_JAPFRD010000002.1"/>
</dbReference>
<name>A0ABT3P2K1_9ALTE</name>
<keyword evidence="14" id="KW-1185">Reference proteome</keyword>
<dbReference type="InterPro" id="IPR009006">
    <property type="entry name" value="Ala_racemase/Decarboxylase_C"/>
</dbReference>
<dbReference type="InterPro" id="IPR005730">
    <property type="entry name" value="Nsp_de-COase"/>
</dbReference>
<comment type="subunit">
    <text evidence="11">Homodimer.</text>
</comment>
<evidence type="ECO:0000256" key="4">
    <source>
        <dbReference type="ARBA" id="ARBA00022793"/>
    </source>
</evidence>
<dbReference type="PANTHER" id="PTHR43727">
    <property type="entry name" value="DIAMINOPIMELATE DECARBOXYLASE"/>
    <property type="match status" value="1"/>
</dbReference>
<keyword evidence="11" id="KW-0620">Polyamine biosynthesis</keyword>